<dbReference type="SUPFAM" id="SSF56112">
    <property type="entry name" value="Protein kinase-like (PK-like)"/>
    <property type="match status" value="1"/>
</dbReference>
<feature type="domain" description="Response regulatory" evidence="3">
    <location>
        <begin position="139"/>
        <end position="254"/>
    </location>
</feature>
<dbReference type="PANTHER" id="PTHR44591">
    <property type="entry name" value="STRESS RESPONSE REGULATOR PROTEIN 1"/>
    <property type="match status" value="1"/>
</dbReference>
<dbReference type="InterPro" id="IPR011009">
    <property type="entry name" value="Kinase-like_dom_sf"/>
</dbReference>
<gene>
    <name evidence="4" type="ORF">COS99_07500</name>
</gene>
<dbReference type="GO" id="GO:0000160">
    <property type="term" value="P:phosphorelay signal transduction system"/>
    <property type="evidence" value="ECO:0007669"/>
    <property type="project" value="InterPro"/>
</dbReference>
<dbReference type="CDD" id="cd00156">
    <property type="entry name" value="REC"/>
    <property type="match status" value="1"/>
</dbReference>
<feature type="modified residue" description="4-aspartylphosphate" evidence="2">
    <location>
        <position position="188"/>
    </location>
</feature>
<dbReference type="PROSITE" id="PS50110">
    <property type="entry name" value="RESPONSE_REGULATORY"/>
    <property type="match status" value="1"/>
</dbReference>
<dbReference type="InterPro" id="IPR050595">
    <property type="entry name" value="Bact_response_regulator"/>
</dbReference>
<dbReference type="InterPro" id="IPR029044">
    <property type="entry name" value="Nucleotide-diphossugar_trans"/>
</dbReference>
<keyword evidence="1 2" id="KW-0597">Phosphoprotein</keyword>
<dbReference type="SUPFAM" id="SSF53448">
    <property type="entry name" value="Nucleotide-diphospho-sugar transferases"/>
    <property type="match status" value="1"/>
</dbReference>
<dbReference type="Pfam" id="PF00072">
    <property type="entry name" value="Response_reg"/>
    <property type="match status" value="1"/>
</dbReference>
<dbReference type="SMART" id="SM00448">
    <property type="entry name" value="REC"/>
    <property type="match status" value="1"/>
</dbReference>
<dbReference type="Gene3D" id="3.90.1200.10">
    <property type="match status" value="1"/>
</dbReference>
<accession>A0A2J0L3B9</accession>
<dbReference type="SUPFAM" id="SSF52172">
    <property type="entry name" value="CheY-like"/>
    <property type="match status" value="1"/>
</dbReference>
<evidence type="ECO:0000313" key="4">
    <source>
        <dbReference type="EMBL" id="PIU41007.1"/>
    </source>
</evidence>
<evidence type="ECO:0000259" key="3">
    <source>
        <dbReference type="PROSITE" id="PS50110"/>
    </source>
</evidence>
<dbReference type="PANTHER" id="PTHR44591:SF3">
    <property type="entry name" value="RESPONSE REGULATORY DOMAIN-CONTAINING PROTEIN"/>
    <property type="match status" value="1"/>
</dbReference>
<proteinExistence type="predicted"/>
<dbReference type="Gene3D" id="3.40.50.2300">
    <property type="match status" value="1"/>
</dbReference>
<dbReference type="EMBL" id="PEWV01000072">
    <property type="protein sequence ID" value="PIU41007.1"/>
    <property type="molecule type" value="Genomic_DNA"/>
</dbReference>
<evidence type="ECO:0000313" key="5">
    <source>
        <dbReference type="Proteomes" id="UP000230052"/>
    </source>
</evidence>
<organism evidence="4 5">
    <name type="scientific">Candidatus Aquitaenariimonas noxiae</name>
    <dbReference type="NCBI Taxonomy" id="1974741"/>
    <lineage>
        <taxon>Bacteria</taxon>
        <taxon>Pseudomonadati</taxon>
        <taxon>Candidatus Omnitrophota</taxon>
        <taxon>Candidatus Aquitaenariimonas</taxon>
    </lineage>
</organism>
<sequence>MKIRKLLFNFITILTIITFTIPPASFAALRPINTPNILALNDELHGPQPAEVMSAGQAITLIGSILAQIDGSNIAEADREAAKEAIIDLRRGLTGTDETRQRLLGLGADAGLANAWVLQASESVAMDMAGEPTREEAKTALIVEDDPDIAMILKEALEERGYEVTVQRSGEDALGELAAYRPTLVMTDLGLTDGNTGEQVLQAAKSQNIPAILVTGRARDLNATDRTRLEALAEVILSKPFGLGELRGAIESAEAAAPAGPAVAAADADVSFYAQLTAEQRQLVDGMTPDDIVVRNLLAGVIRGGVTRENAIGNISAYLSVVPAGTDRAELQQLVTSWVDRVESEAGADMANVVTLADAYQTALDRIAAAEGLSHVALHQIVRDAVPQEIGRVRQALSLPAILRIVQAERATAAEMTVALDEASQGLTEPEKEFVRLALFGPSQGGLGTRVRDWLKFMVWDVEKYASETLRQTLVNAEFFTALPADQKEAFVSETARLLVENYRSAMDYLLGDFPAYPNVRSDIMSAVISLSSSAQEFHVYLARLDRLAKAMNAAMNAEVKREPLAWYWYSLGIARIKKALSYDNVRLVYHPSEGHMEMVDDGMYATAGGDRRDTWITDSPEWIEIIPVTEGQPTQIAKGEAPASPRDGSAAFLKGALPREAAKRNLPGQIVMVGGEAAVKPTRANQTPAPLLGEFIANVVGQSQGLRDLLANGAAIRIADNLGDGATTTAGGRVVHIDRFLAEELSAGNAPIALLDNIVLKNELTHRLIQPHLQRARTAETDFAIEVLATMEELIGVIGLGAQDRDAIAAWINTLTIDQRARTSIDEFFALADRLRRSGGFYTRAGLTSIALHVAQANRAFAQFADINRRRELPGLILGVLGNIAQQPDIPDVIREKIATAIEINAPPADPMAFVTGRTAAWDQATQNLVPVPENIRDQVATDLGSNTTPIGQLLGKVGGSAATVTGETFQFQEPVDIGTISEDAVRNNASSSSFVLLVGGEGTRMMGQLRKMREAEEADLPQLARSMGIDPETNPEDYAAFVAYATRLKGMLDEEFNMLTKPTVPFIDGKSPLQINLEIIAGLNNRLGAQMPVVLIVSEATRPSVEAILTANNNFGLQNLSIIQQDTNPVVTDATGEFMTINDRLRRSPNGTGGAAEAITQKMDWLRGLNVQNMTILNGDMVTPEDYMMALIGADHEADTVAIGFDFPKDKVQSPDGTSKHKSAFGTFVTITDPFTGESRLTCVEYSERKYHEGLVEAIEAQEQQEGQYVCAIAGAYRFSLDLLDRVTGTLEEHVAPGKDEEMALQTDGSYLKVTKFEKYIPDIVNLSDRPVILKAQSDRFVPLKNPAILIAESRKGEAALAAAAQAGAAGQDFYALLDNDQKEIVDSIITGNGLPSTPAIREILAQIVLGEITNMTDTATARGAVSLLVEAGVAEGVAQTAAHDAQEKGVLDIVKKFTGSQNYVVAREFGGNINPTFMLKDTTTNEITLVEQMVNDTIFRTLDVDRNLQLQRLGIERAAPTGLINEHWLSLNYYGVPGTEGVVSGSQNRLLVGPTGRKWRLYPFLKGEVFSRFSDIPAAERADASRVLGKAMGEFLVITDQVPAEGENVQWGTPLPGFHNHRYHARYLEAMLNGDARYRSLSHGDDTSEAPVGDPARVVGIGNDPESLVKFYGAGAAERVAALAAKYRERIGLTESQALGAFGRAIVHNDTKINNFVFIRDAEGRIAYAVLIDNDTIQEGDRLDDIGDALRSAGNPAGESPASLDDISIDVDVVTGIIDGYVDKLREYAEYRGVPFDAAEVRKQAFEAFKLYCWELGSRFFADAIAVSGTSGQEQPNNYFKLSPDAADYRPDMNLYRGESQMRALEEIEKIEHVAQGLSTGDTLRELSANQAAHGAEIVAPSNEIIIPAEYIDEGYREMVMSGNQSADIKIVPLSDALEMFRTDELEAGRQRIMLLRQEDLDANQDITDKAESRRGHRLLVLQNYDPLHLSTALELARSMASENRESIKEILRILRREEISAVSDEDVEAFATGKVALLKLPPVARILIDDIDKAREEQAHFLVAA</sequence>
<dbReference type="Proteomes" id="UP000230052">
    <property type="component" value="Unassembled WGS sequence"/>
</dbReference>
<comment type="caution">
    <text evidence="4">The sequence shown here is derived from an EMBL/GenBank/DDBJ whole genome shotgun (WGS) entry which is preliminary data.</text>
</comment>
<dbReference type="Gene3D" id="3.90.550.10">
    <property type="entry name" value="Spore Coat Polysaccharide Biosynthesis Protein SpsA, Chain A"/>
    <property type="match status" value="1"/>
</dbReference>
<dbReference type="InterPro" id="IPR011006">
    <property type="entry name" value="CheY-like_superfamily"/>
</dbReference>
<protein>
    <recommendedName>
        <fullName evidence="3">Response regulatory domain-containing protein</fullName>
    </recommendedName>
</protein>
<dbReference type="InterPro" id="IPR001789">
    <property type="entry name" value="Sig_transdc_resp-reg_receiver"/>
</dbReference>
<evidence type="ECO:0000256" key="2">
    <source>
        <dbReference type="PROSITE-ProRule" id="PRU00169"/>
    </source>
</evidence>
<evidence type="ECO:0000256" key="1">
    <source>
        <dbReference type="ARBA" id="ARBA00022553"/>
    </source>
</evidence>
<reference evidence="4 5" key="1">
    <citation type="submission" date="2017-09" db="EMBL/GenBank/DDBJ databases">
        <title>Depth-based differentiation of microbial function through sediment-hosted aquifers and enrichment of novel symbionts in the deep terrestrial subsurface.</title>
        <authorList>
            <person name="Probst A.J."/>
            <person name="Ladd B."/>
            <person name="Jarett J.K."/>
            <person name="Geller-Mcgrath D.E."/>
            <person name="Sieber C.M."/>
            <person name="Emerson J.B."/>
            <person name="Anantharaman K."/>
            <person name="Thomas B.C."/>
            <person name="Malmstrom R."/>
            <person name="Stieglmeier M."/>
            <person name="Klingl A."/>
            <person name="Woyke T."/>
            <person name="Ryan C.M."/>
            <person name="Banfield J.F."/>
        </authorList>
    </citation>
    <scope>NUCLEOTIDE SEQUENCE [LARGE SCALE GENOMIC DNA]</scope>
    <source>
        <strain evidence="4">CG07_land_8_20_14_0_80_42_15</strain>
    </source>
</reference>
<name>A0A2J0L3B9_9BACT</name>